<evidence type="ECO:0000313" key="3">
    <source>
        <dbReference type="Proteomes" id="UP000257131"/>
    </source>
</evidence>
<dbReference type="EMBL" id="QOHR01000004">
    <property type="protein sequence ID" value="REC58037.1"/>
    <property type="molecule type" value="Genomic_DNA"/>
</dbReference>
<sequence>MILRVCVTVLALAAAALPGARASAEAPGAARLLDLLRLPEVVAVMREEGRAYGAELAEEMLADGPSAGWDATVARIYDADRMAATVRERFLEKMAGVDPAPLVAFFEMEAAQRLVANEVAARRAMIDDAVEGAAREAYLDRAQDPDATFRLVRAFVRVNDLLESNVAGALNSNFAFYRGLADGGALEMGESDMLAEVWSQEEATRADTRDWLYGFLLTAYDPVPEAVLERYVELSGTEAGRAMNSALFAGFDRMYAEISYALGLALAREMQATEL</sequence>
<evidence type="ECO:0008006" key="4">
    <source>
        <dbReference type="Google" id="ProtNLM"/>
    </source>
</evidence>
<dbReference type="AlphaFoldDB" id="A0A3D9BWZ0"/>
<protein>
    <recommendedName>
        <fullName evidence="4">DUF2059 domain-containing protein</fullName>
    </recommendedName>
</protein>
<evidence type="ECO:0000313" key="2">
    <source>
        <dbReference type="EMBL" id="REC58037.1"/>
    </source>
</evidence>
<reference evidence="2 3" key="1">
    <citation type="journal article" date="2017" name="Int. J. Syst. Evol. Microbiol.">
        <title>Rhodosalinus sediminis gen. nov., sp. nov., isolated from marine saltern.</title>
        <authorList>
            <person name="Guo L.Y."/>
            <person name="Ling S.K."/>
            <person name="Li C.M."/>
            <person name="Chen G.J."/>
            <person name="Du Z.J."/>
        </authorList>
    </citation>
    <scope>NUCLEOTIDE SEQUENCE [LARGE SCALE GENOMIC DNA]</scope>
    <source>
        <strain evidence="2 3">WDN1C137</strain>
    </source>
</reference>
<accession>A0A3D9BWZ0</accession>
<name>A0A3D9BWZ0_9RHOB</name>
<keyword evidence="1" id="KW-0732">Signal</keyword>
<feature type="chain" id="PRO_5017816825" description="DUF2059 domain-containing protein" evidence="1">
    <location>
        <begin position="23"/>
        <end position="275"/>
    </location>
</feature>
<dbReference type="OrthoDB" id="7841298at2"/>
<organism evidence="2 3">
    <name type="scientific">Rhodosalinus sediminis</name>
    <dbReference type="NCBI Taxonomy" id="1940533"/>
    <lineage>
        <taxon>Bacteria</taxon>
        <taxon>Pseudomonadati</taxon>
        <taxon>Pseudomonadota</taxon>
        <taxon>Alphaproteobacteria</taxon>
        <taxon>Rhodobacterales</taxon>
        <taxon>Paracoccaceae</taxon>
        <taxon>Rhodosalinus</taxon>
    </lineage>
</organism>
<dbReference type="Proteomes" id="UP000257131">
    <property type="component" value="Unassembled WGS sequence"/>
</dbReference>
<comment type="caution">
    <text evidence="2">The sequence shown here is derived from an EMBL/GenBank/DDBJ whole genome shotgun (WGS) entry which is preliminary data.</text>
</comment>
<keyword evidence="3" id="KW-1185">Reference proteome</keyword>
<gene>
    <name evidence="2" type="ORF">DRV84_05505</name>
</gene>
<proteinExistence type="predicted"/>
<feature type="signal peptide" evidence="1">
    <location>
        <begin position="1"/>
        <end position="22"/>
    </location>
</feature>
<dbReference type="RefSeq" id="WP_115978875.1">
    <property type="nucleotide sequence ID" value="NZ_QOHR01000004.1"/>
</dbReference>
<evidence type="ECO:0000256" key="1">
    <source>
        <dbReference type="SAM" id="SignalP"/>
    </source>
</evidence>